<dbReference type="Proteomes" id="UP000215914">
    <property type="component" value="Unassembled WGS sequence"/>
</dbReference>
<dbReference type="AlphaFoldDB" id="A0A9K3JST4"/>
<reference evidence="1" key="1">
    <citation type="journal article" date="2017" name="Nature">
        <title>The sunflower genome provides insights into oil metabolism, flowering and Asterid evolution.</title>
        <authorList>
            <person name="Badouin H."/>
            <person name="Gouzy J."/>
            <person name="Grassa C.J."/>
            <person name="Murat F."/>
            <person name="Staton S.E."/>
            <person name="Cottret L."/>
            <person name="Lelandais-Briere C."/>
            <person name="Owens G.L."/>
            <person name="Carrere S."/>
            <person name="Mayjonade B."/>
            <person name="Legrand L."/>
            <person name="Gill N."/>
            <person name="Kane N.C."/>
            <person name="Bowers J.E."/>
            <person name="Hubner S."/>
            <person name="Bellec A."/>
            <person name="Berard A."/>
            <person name="Berges H."/>
            <person name="Blanchet N."/>
            <person name="Boniface M.C."/>
            <person name="Brunel D."/>
            <person name="Catrice O."/>
            <person name="Chaidir N."/>
            <person name="Claudel C."/>
            <person name="Donnadieu C."/>
            <person name="Faraut T."/>
            <person name="Fievet G."/>
            <person name="Helmstetter N."/>
            <person name="King M."/>
            <person name="Knapp S.J."/>
            <person name="Lai Z."/>
            <person name="Le Paslier M.C."/>
            <person name="Lippi Y."/>
            <person name="Lorenzon L."/>
            <person name="Mandel J.R."/>
            <person name="Marage G."/>
            <person name="Marchand G."/>
            <person name="Marquand E."/>
            <person name="Bret-Mestries E."/>
            <person name="Morien E."/>
            <person name="Nambeesan S."/>
            <person name="Nguyen T."/>
            <person name="Pegot-Espagnet P."/>
            <person name="Pouilly N."/>
            <person name="Raftis F."/>
            <person name="Sallet E."/>
            <person name="Schiex T."/>
            <person name="Thomas J."/>
            <person name="Vandecasteele C."/>
            <person name="Vares D."/>
            <person name="Vear F."/>
            <person name="Vautrin S."/>
            <person name="Crespi M."/>
            <person name="Mangin B."/>
            <person name="Burke J.M."/>
            <person name="Salse J."/>
            <person name="Munos S."/>
            <person name="Vincourt P."/>
            <person name="Rieseberg L.H."/>
            <person name="Langlade N.B."/>
        </authorList>
    </citation>
    <scope>NUCLEOTIDE SEQUENCE</scope>
    <source>
        <tissue evidence="1">Leaves</tissue>
    </source>
</reference>
<evidence type="ECO:0000313" key="1">
    <source>
        <dbReference type="EMBL" id="KAF5820592.1"/>
    </source>
</evidence>
<protein>
    <submittedName>
        <fullName evidence="1">Uncharacterized protein</fullName>
    </submittedName>
</protein>
<proteinExistence type="predicted"/>
<name>A0A9K3JST4_HELAN</name>
<reference evidence="1" key="2">
    <citation type="submission" date="2020-06" db="EMBL/GenBank/DDBJ databases">
        <title>Helianthus annuus Genome sequencing and assembly Release 2.</title>
        <authorList>
            <person name="Gouzy J."/>
            <person name="Langlade N."/>
            <person name="Munos S."/>
        </authorList>
    </citation>
    <scope>NUCLEOTIDE SEQUENCE</scope>
    <source>
        <tissue evidence="1">Leaves</tissue>
    </source>
</reference>
<keyword evidence="2" id="KW-1185">Reference proteome</keyword>
<dbReference type="EMBL" id="MNCJ02000316">
    <property type="protein sequence ID" value="KAF5820592.1"/>
    <property type="molecule type" value="Genomic_DNA"/>
</dbReference>
<accession>A0A9K3JST4</accession>
<sequence>MYTSSSMKLARMQGVDIQWILASLLISNYKARYILDAGRRSSSLENRTR</sequence>
<comment type="caution">
    <text evidence="1">The sequence shown here is derived from an EMBL/GenBank/DDBJ whole genome shotgun (WGS) entry which is preliminary data.</text>
</comment>
<organism evidence="1 2">
    <name type="scientific">Helianthus annuus</name>
    <name type="common">Common sunflower</name>
    <dbReference type="NCBI Taxonomy" id="4232"/>
    <lineage>
        <taxon>Eukaryota</taxon>
        <taxon>Viridiplantae</taxon>
        <taxon>Streptophyta</taxon>
        <taxon>Embryophyta</taxon>
        <taxon>Tracheophyta</taxon>
        <taxon>Spermatophyta</taxon>
        <taxon>Magnoliopsida</taxon>
        <taxon>eudicotyledons</taxon>
        <taxon>Gunneridae</taxon>
        <taxon>Pentapetalae</taxon>
        <taxon>asterids</taxon>
        <taxon>campanulids</taxon>
        <taxon>Asterales</taxon>
        <taxon>Asteraceae</taxon>
        <taxon>Asteroideae</taxon>
        <taxon>Heliantheae alliance</taxon>
        <taxon>Heliantheae</taxon>
        <taxon>Helianthus</taxon>
    </lineage>
</organism>
<gene>
    <name evidence="1" type="ORF">HanXRQr2_Chr01g0003931</name>
</gene>
<dbReference type="Gramene" id="mRNA:HanXRQr2_Chr01g0003931">
    <property type="protein sequence ID" value="mRNA:HanXRQr2_Chr01g0003931"/>
    <property type="gene ID" value="HanXRQr2_Chr01g0003931"/>
</dbReference>
<evidence type="ECO:0000313" key="2">
    <source>
        <dbReference type="Proteomes" id="UP000215914"/>
    </source>
</evidence>